<sequence length="102" mass="11887">MANRIGELEVLTYIYWTMETVDLLTYNQRVERTAQKQLLFHIFADVYRSDLKGPDHVSAGLYHEKFCRLLQKHGKFLSQKNHVSAKSVAFVMSTILMILLII</sequence>
<reference evidence="1 2" key="1">
    <citation type="submission" date="2023-01" db="EMBL/GenBank/DDBJ databases">
        <authorList>
            <person name="Whitehead M."/>
        </authorList>
    </citation>
    <scope>NUCLEOTIDE SEQUENCE [LARGE SCALE GENOMIC DNA]</scope>
</reference>
<comment type="caution">
    <text evidence="1">The sequence shown here is derived from an EMBL/GenBank/DDBJ whole genome shotgun (WGS) entry which is preliminary data.</text>
</comment>
<keyword evidence="2" id="KW-1185">Reference proteome</keyword>
<organism evidence="1 2">
    <name type="scientific">Macrosiphum euphorbiae</name>
    <name type="common">potato aphid</name>
    <dbReference type="NCBI Taxonomy" id="13131"/>
    <lineage>
        <taxon>Eukaryota</taxon>
        <taxon>Metazoa</taxon>
        <taxon>Ecdysozoa</taxon>
        <taxon>Arthropoda</taxon>
        <taxon>Hexapoda</taxon>
        <taxon>Insecta</taxon>
        <taxon>Pterygota</taxon>
        <taxon>Neoptera</taxon>
        <taxon>Paraneoptera</taxon>
        <taxon>Hemiptera</taxon>
        <taxon>Sternorrhyncha</taxon>
        <taxon>Aphidomorpha</taxon>
        <taxon>Aphidoidea</taxon>
        <taxon>Aphididae</taxon>
        <taxon>Macrosiphini</taxon>
        <taxon>Macrosiphum</taxon>
    </lineage>
</organism>
<dbReference type="EMBL" id="CARXXK010001206">
    <property type="protein sequence ID" value="CAI6374421.1"/>
    <property type="molecule type" value="Genomic_DNA"/>
</dbReference>
<protein>
    <submittedName>
        <fullName evidence="1">Uncharacterized protein</fullName>
    </submittedName>
</protein>
<accession>A0AAV0Y4T1</accession>
<evidence type="ECO:0000313" key="2">
    <source>
        <dbReference type="Proteomes" id="UP001160148"/>
    </source>
</evidence>
<proteinExistence type="predicted"/>
<gene>
    <name evidence="1" type="ORF">MEUPH1_LOCUS28049</name>
</gene>
<evidence type="ECO:0000313" key="1">
    <source>
        <dbReference type="EMBL" id="CAI6374421.1"/>
    </source>
</evidence>
<name>A0AAV0Y4T1_9HEMI</name>
<dbReference type="Proteomes" id="UP001160148">
    <property type="component" value="Unassembled WGS sequence"/>
</dbReference>
<dbReference type="AlphaFoldDB" id="A0AAV0Y4T1"/>